<dbReference type="RefSeq" id="WP_013258356.1">
    <property type="nucleotide sequence ID" value="NC_014365.1"/>
</dbReference>
<dbReference type="eggNOG" id="COG1545">
    <property type="taxonomic scope" value="Bacteria"/>
</dbReference>
<dbReference type="OrthoDB" id="5430171at2"/>
<accession>E1QH60</accession>
<evidence type="ECO:0008006" key="3">
    <source>
        <dbReference type="Google" id="ProtNLM"/>
    </source>
</evidence>
<dbReference type="Proteomes" id="UP000009047">
    <property type="component" value="Chromosome"/>
</dbReference>
<reference evidence="1 2" key="1">
    <citation type="journal article" date="2010" name="Stand. Genomic Sci.">
        <title>Complete genome sequence of Desulfarculus baarsii type strain (2st14).</title>
        <authorList>
            <person name="Sun H."/>
            <person name="Spring S."/>
            <person name="Lapidus A."/>
            <person name="Davenport K."/>
            <person name="Del Rio T.G."/>
            <person name="Tice H."/>
            <person name="Nolan M."/>
            <person name="Copeland A."/>
            <person name="Cheng J.F."/>
            <person name="Lucas S."/>
            <person name="Tapia R."/>
            <person name="Goodwin L."/>
            <person name="Pitluck S."/>
            <person name="Ivanova N."/>
            <person name="Pagani I."/>
            <person name="Mavromatis K."/>
            <person name="Ovchinnikova G."/>
            <person name="Pati A."/>
            <person name="Chen A."/>
            <person name="Palaniappan K."/>
            <person name="Hauser L."/>
            <person name="Chang Y.J."/>
            <person name="Jeffries C.D."/>
            <person name="Detter J.C."/>
            <person name="Han C."/>
            <person name="Rohde M."/>
            <person name="Brambilla E."/>
            <person name="Goker M."/>
            <person name="Woyke T."/>
            <person name="Bristow J."/>
            <person name="Eisen J.A."/>
            <person name="Markowitz V."/>
            <person name="Hugenholtz P."/>
            <person name="Kyrpides N.C."/>
            <person name="Klenk H.P."/>
            <person name="Land M."/>
        </authorList>
    </citation>
    <scope>NUCLEOTIDE SEQUENCE [LARGE SCALE GENOMIC DNA]</scope>
    <source>
        <strain evidence="2">ATCC 33931 / DSM 2075 / LMG 7858 / VKM B-1802 / 2st14</strain>
    </source>
</reference>
<protein>
    <recommendedName>
        <fullName evidence="3">DUF35 domain-containing protein</fullName>
    </recommendedName>
</protein>
<evidence type="ECO:0000313" key="1">
    <source>
        <dbReference type="EMBL" id="ADK84903.1"/>
    </source>
</evidence>
<organism evidence="1 2">
    <name type="scientific">Desulfarculus baarsii (strain ATCC 33931 / DSM 2075 / LMG 7858 / VKM B-1802 / 2st14)</name>
    <dbReference type="NCBI Taxonomy" id="644282"/>
    <lineage>
        <taxon>Bacteria</taxon>
        <taxon>Pseudomonadati</taxon>
        <taxon>Thermodesulfobacteriota</taxon>
        <taxon>Desulfarculia</taxon>
        <taxon>Desulfarculales</taxon>
        <taxon>Desulfarculaceae</taxon>
        <taxon>Desulfarculus</taxon>
    </lineage>
</organism>
<dbReference type="KEGG" id="dbr:Deba_1535"/>
<keyword evidence="2" id="KW-1185">Reference proteome</keyword>
<dbReference type="InterPro" id="IPR012340">
    <property type="entry name" value="NA-bd_OB-fold"/>
</dbReference>
<dbReference type="AlphaFoldDB" id="E1QH60"/>
<sequence>MAIFGQVKVKNGQYKLKGDFHTIAPSLPIRNEDEGWRLMGVTNPRSITHIHMYGGEAAFFEALGQGRILGTRCDNPACEHPGTVYLPFRIHCPDCLGRNSVIDLTDVVRRTARVHTFMVCERSGAFNTLDKPIKFINVEFEGVATILMSYLVAGEPEIGLAVTPIFKTINPTYTITDLAFVAQGTTAAQLPMDYTFGV</sequence>
<dbReference type="EMBL" id="CP002085">
    <property type="protein sequence ID" value="ADK84903.1"/>
    <property type="molecule type" value="Genomic_DNA"/>
</dbReference>
<dbReference type="SUPFAM" id="SSF50249">
    <property type="entry name" value="Nucleic acid-binding proteins"/>
    <property type="match status" value="1"/>
</dbReference>
<name>E1QH60_DESB2</name>
<proteinExistence type="predicted"/>
<gene>
    <name evidence="1" type="ordered locus">Deba_1535</name>
</gene>
<dbReference type="Gene3D" id="6.10.30.10">
    <property type="match status" value="1"/>
</dbReference>
<dbReference type="HOGENOM" id="CLU_1376213_0_0_7"/>
<dbReference type="STRING" id="644282.Deba_1535"/>
<evidence type="ECO:0000313" key="2">
    <source>
        <dbReference type="Proteomes" id="UP000009047"/>
    </source>
</evidence>